<dbReference type="Pfam" id="PF09527">
    <property type="entry name" value="ATPase_gene1"/>
    <property type="match status" value="1"/>
</dbReference>
<keyword evidence="1" id="KW-0472">Membrane</keyword>
<evidence type="ECO:0000313" key="2">
    <source>
        <dbReference type="EMBL" id="OHA18304.1"/>
    </source>
</evidence>
<evidence type="ECO:0000313" key="3">
    <source>
        <dbReference type="Proteomes" id="UP000178873"/>
    </source>
</evidence>
<proteinExistence type="predicted"/>
<accession>A0A1G2M3G7</accession>
<keyword evidence="1" id="KW-0812">Transmembrane</keyword>
<sequence>MPELQDQKEKEFNPWGLAFELGWQIAIPLVAFALLGRYADRYFETSPWLLVAGVILAAVASTYLVFRKVSKFLK</sequence>
<keyword evidence="1" id="KW-1133">Transmembrane helix</keyword>
<reference evidence="2 3" key="1">
    <citation type="journal article" date="2016" name="Nat. Commun.">
        <title>Thousands of microbial genomes shed light on interconnected biogeochemical processes in an aquifer system.</title>
        <authorList>
            <person name="Anantharaman K."/>
            <person name="Brown C.T."/>
            <person name="Hug L.A."/>
            <person name="Sharon I."/>
            <person name="Castelle C.J."/>
            <person name="Probst A.J."/>
            <person name="Thomas B.C."/>
            <person name="Singh A."/>
            <person name="Wilkins M.J."/>
            <person name="Karaoz U."/>
            <person name="Brodie E.L."/>
            <person name="Williams K.H."/>
            <person name="Hubbard S.S."/>
            <person name="Banfield J.F."/>
        </authorList>
    </citation>
    <scope>NUCLEOTIDE SEQUENCE [LARGE SCALE GENOMIC DNA]</scope>
</reference>
<evidence type="ECO:0008006" key="4">
    <source>
        <dbReference type="Google" id="ProtNLM"/>
    </source>
</evidence>
<gene>
    <name evidence="2" type="ORF">A2664_02475</name>
</gene>
<dbReference type="EMBL" id="MHRF01000007">
    <property type="protein sequence ID" value="OHA18304.1"/>
    <property type="molecule type" value="Genomic_DNA"/>
</dbReference>
<organism evidence="2 3">
    <name type="scientific">Candidatus Taylorbacteria bacterium RIFCSPHIGHO2_01_FULL_46_22b</name>
    <dbReference type="NCBI Taxonomy" id="1802301"/>
    <lineage>
        <taxon>Bacteria</taxon>
        <taxon>Candidatus Tayloriibacteriota</taxon>
    </lineage>
</organism>
<comment type="caution">
    <text evidence="2">The sequence shown here is derived from an EMBL/GenBank/DDBJ whole genome shotgun (WGS) entry which is preliminary data.</text>
</comment>
<name>A0A1G2M3G7_9BACT</name>
<dbReference type="STRING" id="1802301.A2664_02475"/>
<dbReference type="AlphaFoldDB" id="A0A1G2M3G7"/>
<evidence type="ECO:0000256" key="1">
    <source>
        <dbReference type="SAM" id="Phobius"/>
    </source>
</evidence>
<dbReference type="Proteomes" id="UP000178873">
    <property type="component" value="Unassembled WGS sequence"/>
</dbReference>
<protein>
    <recommendedName>
        <fullName evidence="4">AtpZ/AtpI family protein</fullName>
    </recommendedName>
</protein>
<feature type="transmembrane region" description="Helical" evidence="1">
    <location>
        <begin position="47"/>
        <end position="66"/>
    </location>
</feature>
<dbReference type="InterPro" id="IPR032820">
    <property type="entry name" value="ATPase_put"/>
</dbReference>
<feature type="transmembrane region" description="Helical" evidence="1">
    <location>
        <begin position="12"/>
        <end position="35"/>
    </location>
</feature>